<dbReference type="AlphaFoldDB" id="A0A9Q1RS58"/>
<gene>
    <name evidence="1" type="ORF">K7X08_030993</name>
</gene>
<dbReference type="SUPFAM" id="SSF48113">
    <property type="entry name" value="Heme-dependent peroxidases"/>
    <property type="match status" value="1"/>
</dbReference>
<protein>
    <submittedName>
        <fullName evidence="1">Uncharacterized protein</fullName>
    </submittedName>
</protein>
<evidence type="ECO:0000313" key="1">
    <source>
        <dbReference type="EMBL" id="KAJ8568771.1"/>
    </source>
</evidence>
<evidence type="ECO:0000313" key="2">
    <source>
        <dbReference type="Proteomes" id="UP001152561"/>
    </source>
</evidence>
<organism evidence="1 2">
    <name type="scientific">Anisodus acutangulus</name>
    <dbReference type="NCBI Taxonomy" id="402998"/>
    <lineage>
        <taxon>Eukaryota</taxon>
        <taxon>Viridiplantae</taxon>
        <taxon>Streptophyta</taxon>
        <taxon>Embryophyta</taxon>
        <taxon>Tracheophyta</taxon>
        <taxon>Spermatophyta</taxon>
        <taxon>Magnoliopsida</taxon>
        <taxon>eudicotyledons</taxon>
        <taxon>Gunneridae</taxon>
        <taxon>Pentapetalae</taxon>
        <taxon>asterids</taxon>
        <taxon>lamiids</taxon>
        <taxon>Solanales</taxon>
        <taxon>Solanaceae</taxon>
        <taxon>Solanoideae</taxon>
        <taxon>Hyoscyameae</taxon>
        <taxon>Anisodus</taxon>
    </lineage>
</organism>
<dbReference type="InterPro" id="IPR010255">
    <property type="entry name" value="Haem_peroxidase_sf"/>
</dbReference>
<keyword evidence="2" id="KW-1185">Reference proteome</keyword>
<dbReference type="Gene3D" id="1.10.640.10">
    <property type="entry name" value="Haem peroxidase domain superfamily, animal type"/>
    <property type="match status" value="1"/>
</dbReference>
<dbReference type="GO" id="GO:0006979">
    <property type="term" value="P:response to oxidative stress"/>
    <property type="evidence" value="ECO:0007669"/>
    <property type="project" value="InterPro"/>
</dbReference>
<dbReference type="GO" id="GO:0016702">
    <property type="term" value="F:oxidoreductase activity, acting on single donors with incorporation of molecular oxygen, incorporation of two atoms of oxygen"/>
    <property type="evidence" value="ECO:0007669"/>
    <property type="project" value="TreeGrafter"/>
</dbReference>
<dbReference type="EMBL" id="JAJAGQ010000003">
    <property type="protein sequence ID" value="KAJ8568771.1"/>
    <property type="molecule type" value="Genomic_DNA"/>
</dbReference>
<dbReference type="OrthoDB" id="1214249at2759"/>
<name>A0A9Q1RS58_9SOLA</name>
<dbReference type="Proteomes" id="UP001152561">
    <property type="component" value="Unassembled WGS sequence"/>
</dbReference>
<dbReference type="GO" id="GO:0020037">
    <property type="term" value="F:heme binding"/>
    <property type="evidence" value="ECO:0007669"/>
    <property type="project" value="InterPro"/>
</dbReference>
<comment type="caution">
    <text evidence="1">The sequence shown here is derived from an EMBL/GenBank/DDBJ whole genome shotgun (WGS) entry which is preliminary data.</text>
</comment>
<dbReference type="PANTHER" id="PTHR11903">
    <property type="entry name" value="PROSTAGLANDIN G/H SYNTHASE"/>
    <property type="match status" value="1"/>
</dbReference>
<accession>A0A9Q1RS58</accession>
<dbReference type="PANTHER" id="PTHR11903:SF11">
    <property type="entry name" value="ALPHA-DIOXYGENASE 1"/>
    <property type="match status" value="1"/>
</dbReference>
<dbReference type="GO" id="GO:0004601">
    <property type="term" value="F:peroxidase activity"/>
    <property type="evidence" value="ECO:0007669"/>
    <property type="project" value="InterPro"/>
</dbReference>
<sequence length="125" mass="14247">MKKPEVNHGVPYPLIEEFVSVYRMHQLLPDKLQLRNMNATPGPSKSFPLTNEIPMEDLIGGKGKDNLSKIEFMKQMVSMGHQTSGALELWNYPMWMRDLISQDEDASDRPDHVDLAALESKSILH</sequence>
<dbReference type="InterPro" id="IPR037120">
    <property type="entry name" value="Haem_peroxidase_sf_animal"/>
</dbReference>
<reference evidence="2" key="1">
    <citation type="journal article" date="2023" name="Proc. Natl. Acad. Sci. U.S.A.">
        <title>Genomic and structural basis for evolution of tropane alkaloid biosynthesis.</title>
        <authorList>
            <person name="Wanga Y.-J."/>
            <person name="Taina T."/>
            <person name="Yua J.-Y."/>
            <person name="Lia J."/>
            <person name="Xua B."/>
            <person name="Chenc J."/>
            <person name="D'Auriad J.C."/>
            <person name="Huanga J.-P."/>
            <person name="Huanga S.-X."/>
        </authorList>
    </citation>
    <scope>NUCLEOTIDE SEQUENCE [LARGE SCALE GENOMIC DNA]</scope>
    <source>
        <strain evidence="2">cv. KIB-2019</strain>
    </source>
</reference>
<dbReference type="InterPro" id="IPR050783">
    <property type="entry name" value="Oxylipin_biosynth_metab"/>
</dbReference>
<proteinExistence type="predicted"/>